<dbReference type="EMBL" id="GG657757">
    <property type="protein sequence ID" value="EFL37052.1"/>
    <property type="molecule type" value="Genomic_DNA"/>
</dbReference>
<dbReference type="PANTHER" id="PTHR47506">
    <property type="entry name" value="TRANSCRIPTIONAL REGULATORY PROTEIN"/>
    <property type="match status" value="1"/>
</dbReference>
<keyword evidence="7" id="KW-1185">Reference proteome</keyword>
<dbReference type="AlphaFoldDB" id="D9XGG3"/>
<dbReference type="PROSITE" id="PS50977">
    <property type="entry name" value="HTH_TETR_2"/>
    <property type="match status" value="1"/>
</dbReference>
<accession>D9XGG3</accession>
<feature type="DNA-binding region" description="H-T-H motif" evidence="4">
    <location>
        <begin position="42"/>
        <end position="61"/>
    </location>
</feature>
<dbReference type="SUPFAM" id="SSF46689">
    <property type="entry name" value="Homeodomain-like"/>
    <property type="match status" value="1"/>
</dbReference>
<organism evidence="6 7">
    <name type="scientific">Streptomyces viridochromogenes (strain DSM 40736 / JCM 4977 / BCRC 1201 / Tue 494)</name>
    <dbReference type="NCBI Taxonomy" id="591159"/>
    <lineage>
        <taxon>Bacteria</taxon>
        <taxon>Bacillati</taxon>
        <taxon>Actinomycetota</taxon>
        <taxon>Actinomycetes</taxon>
        <taxon>Kitasatosporales</taxon>
        <taxon>Streptomycetaceae</taxon>
        <taxon>Streptomyces</taxon>
    </lineage>
</organism>
<evidence type="ECO:0000313" key="7">
    <source>
        <dbReference type="Proteomes" id="UP000004184"/>
    </source>
</evidence>
<reference evidence="7" key="1">
    <citation type="submission" date="2009-02" db="EMBL/GenBank/DDBJ databases">
        <title>Annotation of Streptomyces viridochromogenes strain DSM 40736.</title>
        <authorList>
            <consortium name="The Broad Institute Genome Sequencing Platform"/>
            <consortium name="Broad Institute Microbial Sequencing Center"/>
            <person name="Fischbach M."/>
            <person name="Godfrey P."/>
            <person name="Ward D."/>
            <person name="Young S."/>
            <person name="Zeng Q."/>
            <person name="Koehrsen M."/>
            <person name="Alvarado L."/>
            <person name="Berlin A.M."/>
            <person name="Bochicchio J."/>
            <person name="Borenstein D."/>
            <person name="Chapman S.B."/>
            <person name="Chen Z."/>
            <person name="Engels R."/>
            <person name="Freedman E."/>
            <person name="Gellesch M."/>
            <person name="Goldberg J."/>
            <person name="Griggs A."/>
            <person name="Gujja S."/>
            <person name="Heilman E.R."/>
            <person name="Heiman D.I."/>
            <person name="Hepburn T.A."/>
            <person name="Howarth C."/>
            <person name="Jen D."/>
            <person name="Larson L."/>
            <person name="Lewis B."/>
            <person name="Mehta T."/>
            <person name="Park D."/>
            <person name="Pearson M."/>
            <person name="Richards J."/>
            <person name="Roberts A."/>
            <person name="Saif S."/>
            <person name="Shea T.D."/>
            <person name="Shenoy N."/>
            <person name="Sisk P."/>
            <person name="Stolte C."/>
            <person name="Sykes S.N."/>
            <person name="Thomson T."/>
            <person name="Walk T."/>
            <person name="White J."/>
            <person name="Yandava C."/>
            <person name="Straight P."/>
            <person name="Clardy J."/>
            <person name="Hung D."/>
            <person name="Kolter R."/>
            <person name="Mekalanos J."/>
            <person name="Walker S."/>
            <person name="Walsh C.T."/>
            <person name="Wieland-Brown L.C."/>
            <person name="Haas B."/>
            <person name="Nusbaum C."/>
            <person name="Birren B."/>
        </authorList>
    </citation>
    <scope>NUCLEOTIDE SEQUENCE [LARGE SCALE GENOMIC DNA]</scope>
    <source>
        <strain evidence="7">DSM 40736 / JCM 4977 / BCRC 1201 / Tue 494</strain>
    </source>
</reference>
<dbReference type="PRINTS" id="PR00455">
    <property type="entry name" value="HTHTETR"/>
</dbReference>
<evidence type="ECO:0000256" key="4">
    <source>
        <dbReference type="PROSITE-ProRule" id="PRU00335"/>
    </source>
</evidence>
<name>D9XGG3_STRVT</name>
<proteinExistence type="predicted"/>
<gene>
    <name evidence="6" type="ORF">SSQG_07570</name>
</gene>
<dbReference type="SUPFAM" id="SSF48498">
    <property type="entry name" value="Tetracyclin repressor-like, C-terminal domain"/>
    <property type="match status" value="1"/>
</dbReference>
<sequence>MYRPVARQVCIVRIVVGTRDARERVLRSAAALFYEHGIGATGVDVISEHASVGKMSLYRHFPSKDDLVVAVLRFRDQTHLDWLLPQSDLDPRRQVAGMFDRIGRAATRPGFHGCPFVRAGLELPVGHPGRQVVRDHKARLRARLRTLAQALHAADPVALAWQVVTLADGAAAECVLQGSGTPARAARAVAMLALDAAAQDNP</sequence>
<dbReference type="eggNOG" id="COG1309">
    <property type="taxonomic scope" value="Bacteria"/>
</dbReference>
<dbReference type="InterPro" id="IPR001647">
    <property type="entry name" value="HTH_TetR"/>
</dbReference>
<dbReference type="InterPro" id="IPR036271">
    <property type="entry name" value="Tet_transcr_reg_TetR-rel_C_sf"/>
</dbReference>
<evidence type="ECO:0000256" key="2">
    <source>
        <dbReference type="ARBA" id="ARBA00023125"/>
    </source>
</evidence>
<keyword evidence="3" id="KW-0804">Transcription</keyword>
<dbReference type="PANTHER" id="PTHR47506:SF1">
    <property type="entry name" value="HTH-TYPE TRANSCRIPTIONAL REGULATOR YJDC"/>
    <property type="match status" value="1"/>
</dbReference>
<dbReference type="InterPro" id="IPR009057">
    <property type="entry name" value="Homeodomain-like_sf"/>
</dbReference>
<dbReference type="GO" id="GO:0003677">
    <property type="term" value="F:DNA binding"/>
    <property type="evidence" value="ECO:0007669"/>
    <property type="project" value="UniProtKB-UniRule"/>
</dbReference>
<evidence type="ECO:0000256" key="3">
    <source>
        <dbReference type="ARBA" id="ARBA00023163"/>
    </source>
</evidence>
<dbReference type="HOGENOM" id="CLU_069356_23_1_11"/>
<evidence type="ECO:0000256" key="1">
    <source>
        <dbReference type="ARBA" id="ARBA00023015"/>
    </source>
</evidence>
<evidence type="ECO:0000313" key="6">
    <source>
        <dbReference type="EMBL" id="EFL37052.1"/>
    </source>
</evidence>
<dbReference type="Proteomes" id="UP000004184">
    <property type="component" value="Unassembled WGS sequence"/>
</dbReference>
<keyword evidence="1" id="KW-0805">Transcription regulation</keyword>
<keyword evidence="2 4" id="KW-0238">DNA-binding</keyword>
<evidence type="ECO:0000259" key="5">
    <source>
        <dbReference type="PROSITE" id="PS50977"/>
    </source>
</evidence>
<dbReference type="Gene3D" id="1.10.357.10">
    <property type="entry name" value="Tetracycline Repressor, domain 2"/>
    <property type="match status" value="1"/>
</dbReference>
<dbReference type="Pfam" id="PF00440">
    <property type="entry name" value="TetR_N"/>
    <property type="match status" value="1"/>
</dbReference>
<feature type="domain" description="HTH tetR-type" evidence="5">
    <location>
        <begin position="19"/>
        <end position="79"/>
    </location>
</feature>
<protein>
    <submittedName>
        <fullName evidence="6">Transcriptional regulator</fullName>
    </submittedName>
</protein>